<dbReference type="PANTHER" id="PTHR47642">
    <property type="entry name" value="ATP-DEPENDENT DNA HELICASE"/>
    <property type="match status" value="1"/>
</dbReference>
<dbReference type="SUPFAM" id="SSF52540">
    <property type="entry name" value="P-loop containing nucleoside triphosphate hydrolases"/>
    <property type="match status" value="1"/>
</dbReference>
<evidence type="ECO:0000313" key="2">
    <source>
        <dbReference type="Proteomes" id="UP000615446"/>
    </source>
</evidence>
<evidence type="ECO:0000313" key="1">
    <source>
        <dbReference type="EMBL" id="GES95501.1"/>
    </source>
</evidence>
<dbReference type="Proteomes" id="UP000615446">
    <property type="component" value="Unassembled WGS sequence"/>
</dbReference>
<comment type="caution">
    <text evidence="1">The sequence shown here is derived from an EMBL/GenBank/DDBJ whole genome shotgun (WGS) entry which is preliminary data.</text>
</comment>
<reference evidence="1" key="1">
    <citation type="submission" date="2019-10" db="EMBL/GenBank/DDBJ databases">
        <title>Conservation and host-specific expression of non-tandemly repeated heterogenous ribosome RNA gene in arbuscular mycorrhizal fungi.</title>
        <authorList>
            <person name="Maeda T."/>
            <person name="Kobayashi Y."/>
            <person name="Nakagawa T."/>
            <person name="Ezawa T."/>
            <person name="Yamaguchi K."/>
            <person name="Bino T."/>
            <person name="Nishimoto Y."/>
            <person name="Shigenobu S."/>
            <person name="Kawaguchi M."/>
        </authorList>
    </citation>
    <scope>NUCLEOTIDE SEQUENCE</scope>
    <source>
        <strain evidence="1">HR1</strain>
    </source>
</reference>
<name>A0A8H3M069_9GLOM</name>
<organism evidence="1 2">
    <name type="scientific">Rhizophagus clarus</name>
    <dbReference type="NCBI Taxonomy" id="94130"/>
    <lineage>
        <taxon>Eukaryota</taxon>
        <taxon>Fungi</taxon>
        <taxon>Fungi incertae sedis</taxon>
        <taxon>Mucoromycota</taxon>
        <taxon>Glomeromycotina</taxon>
        <taxon>Glomeromycetes</taxon>
        <taxon>Glomerales</taxon>
        <taxon>Glomeraceae</taxon>
        <taxon>Rhizophagus</taxon>
    </lineage>
</organism>
<dbReference type="InterPro" id="IPR051055">
    <property type="entry name" value="PIF1_helicase"/>
</dbReference>
<protein>
    <submittedName>
        <fullName evidence="1">AAA family ATPase</fullName>
    </submittedName>
</protein>
<dbReference type="EMBL" id="BLAL01000242">
    <property type="protein sequence ID" value="GES95501.1"/>
    <property type="molecule type" value="Genomic_DNA"/>
</dbReference>
<dbReference type="AlphaFoldDB" id="A0A8H3M069"/>
<sequence>MPAKTSMICYLHDFTERLTQEFTVKEITAVVRLDDNDLTKIVYLRVNATSIKTIDPSSSNNMFKPKTNLLLSVRLQPGAHVMYLNNSLISHGICNGTIGVVTDVNPTEEYARIAFSVRGSIIDIDIYKQTHYFNINGTNCNHTQFPLQNSFALTIHKTQGLTLLRVCLALDGNIFSPGQAYVALSRCSSWNNIEISRLDRSAFMVDQDVVMEYQRLTTISNANPHLFS</sequence>
<dbReference type="Gene3D" id="3.40.50.300">
    <property type="entry name" value="P-loop containing nucleotide triphosphate hydrolases"/>
    <property type="match status" value="1"/>
</dbReference>
<gene>
    <name evidence="1" type="ORF">RCL2_002216700</name>
</gene>
<dbReference type="InterPro" id="IPR027417">
    <property type="entry name" value="P-loop_NTPase"/>
</dbReference>
<accession>A0A8H3M069</accession>
<dbReference type="Gene3D" id="2.30.30.940">
    <property type="match status" value="1"/>
</dbReference>
<dbReference type="CDD" id="cd18809">
    <property type="entry name" value="SF1_C_RecD"/>
    <property type="match status" value="1"/>
</dbReference>
<proteinExistence type="predicted"/>
<dbReference type="OrthoDB" id="2418982at2759"/>